<dbReference type="EMBL" id="JAERQG010000003">
    <property type="protein sequence ID" value="MBL0766089.1"/>
    <property type="molecule type" value="Genomic_DNA"/>
</dbReference>
<protein>
    <submittedName>
        <fullName evidence="1">Uncharacterized protein</fullName>
    </submittedName>
</protein>
<proteinExistence type="predicted"/>
<gene>
    <name evidence="1" type="ORF">JKP34_12555</name>
</gene>
<keyword evidence="2" id="KW-1185">Reference proteome</keyword>
<evidence type="ECO:0000313" key="2">
    <source>
        <dbReference type="Proteomes" id="UP000642920"/>
    </source>
</evidence>
<evidence type="ECO:0000313" key="1">
    <source>
        <dbReference type="EMBL" id="MBL0766089.1"/>
    </source>
</evidence>
<dbReference type="Proteomes" id="UP000642920">
    <property type="component" value="Unassembled WGS sequence"/>
</dbReference>
<comment type="caution">
    <text evidence="1">The sequence shown here is derived from an EMBL/GenBank/DDBJ whole genome shotgun (WGS) entry which is preliminary data.</text>
</comment>
<accession>A0A937AID2</accession>
<dbReference type="RefSeq" id="WP_201921939.1">
    <property type="nucleotide sequence ID" value="NZ_JAERQG010000003.1"/>
</dbReference>
<dbReference type="AlphaFoldDB" id="A0A937AID2"/>
<organism evidence="1 2">
    <name type="scientific">Marivirga atlantica</name>
    <dbReference type="NCBI Taxonomy" id="1548457"/>
    <lineage>
        <taxon>Bacteria</taxon>
        <taxon>Pseudomonadati</taxon>
        <taxon>Bacteroidota</taxon>
        <taxon>Cytophagia</taxon>
        <taxon>Cytophagales</taxon>
        <taxon>Marivirgaceae</taxon>
        <taxon>Marivirga</taxon>
    </lineage>
</organism>
<reference evidence="1" key="1">
    <citation type="submission" date="2021-01" db="EMBL/GenBank/DDBJ databases">
        <title>Marivirga sp. nov., isolated from intertidal surface sediments.</title>
        <authorList>
            <person name="Zhang M."/>
        </authorList>
    </citation>
    <scope>NUCLEOTIDE SEQUENCE</scope>
    <source>
        <strain evidence="1">SM1354</strain>
    </source>
</reference>
<name>A0A937AID2_9BACT</name>
<sequence>MKRVVLLFFFLAYSHLGLSKNVVDIFTQLPAKYVLNLNVSEREQLLETYYNVTIKTEESNRHPSGEISITLIDIKNGYMKISANYGDAGLEICYWNREKTEKLIAINHYGYATSKFTIAISFLLYQDKSDFTELQSTEIIPYADISKHLNKNKMTSDEQKLARQLELYKQENIVLELPRFGKRIKATYGIDNSDNWRTRLLEHDSVELGWDQLNLVIQK</sequence>